<dbReference type="GO" id="GO:0071555">
    <property type="term" value="P:cell wall organization"/>
    <property type="evidence" value="ECO:0007669"/>
    <property type="project" value="UniProtKB-KW"/>
</dbReference>
<dbReference type="RefSeq" id="WP_131281812.1">
    <property type="nucleotide sequence ID" value="NZ_JBHSLR010000002.1"/>
</dbReference>
<dbReference type="PANTHER" id="PTHR36174:SF1">
    <property type="entry name" value="LIPID II:GLYCINE GLYCYLTRANSFERASE"/>
    <property type="match status" value="1"/>
</dbReference>
<evidence type="ECO:0000313" key="10">
    <source>
        <dbReference type="Proteomes" id="UP000293036"/>
    </source>
</evidence>
<dbReference type="OrthoDB" id="3185680at2"/>
<keyword evidence="10" id="KW-1185">Reference proteome</keyword>
<accession>A0A4Q9UZA6</accession>
<keyword evidence="4" id="KW-0573">Peptidoglycan synthesis</keyword>
<dbReference type="InterPro" id="IPR038740">
    <property type="entry name" value="BioF2-like_GNAT_dom"/>
</dbReference>
<evidence type="ECO:0000256" key="3">
    <source>
        <dbReference type="ARBA" id="ARBA00022960"/>
    </source>
</evidence>
<evidence type="ECO:0000256" key="7">
    <source>
        <dbReference type="SAM" id="MobiDB-lite"/>
    </source>
</evidence>
<dbReference type="GO" id="GO:0016755">
    <property type="term" value="F:aminoacyltransferase activity"/>
    <property type="evidence" value="ECO:0007669"/>
    <property type="project" value="InterPro"/>
</dbReference>
<dbReference type="InterPro" id="IPR050644">
    <property type="entry name" value="PG_Glycine_Bridge_Synth"/>
</dbReference>
<dbReference type="PROSITE" id="PS51191">
    <property type="entry name" value="FEMABX"/>
    <property type="match status" value="1"/>
</dbReference>
<name>A0A4Q9UZA6_9ACTO</name>
<feature type="compositionally biased region" description="Low complexity" evidence="7">
    <location>
        <begin position="110"/>
        <end position="127"/>
    </location>
</feature>
<dbReference type="GO" id="GO:0009252">
    <property type="term" value="P:peptidoglycan biosynthetic process"/>
    <property type="evidence" value="ECO:0007669"/>
    <property type="project" value="UniProtKB-KW"/>
</dbReference>
<evidence type="ECO:0000256" key="5">
    <source>
        <dbReference type="ARBA" id="ARBA00023315"/>
    </source>
</evidence>
<sequence length="380" mass="42242">MFTVQDVDFATFEREAKENGVELPLEQTEIWATFQSDVPGRTPWKYLVVKNSDAAKSTCALVSFIEYETHGYRYLRAVHGPIYVGAACVEAGSAQSSADDTPSLNPPTSPNSSTSLSPAASSPYSPVNPAQEREILGAISAFVQKAHPKAVFMRLAVQHYFSAECASLCYPVLSTRPYDATVIIDLRGTKDDVLSRMKRRGRRDVNKALRESPAVCADETEQATASFAEYYSVMEDTAQRDGFVPAPQGDFERMLTFLGPEHCRVYAARIDGQLVAWSIVTIQNARATRYYAAMRTSAMRDFVSDLLVFYELCELPKRGVADYDLMGIGSSFNESLLGLNLFKTKFSQVVASVAPDADIPLRQVFYRCLRLAKWARSFKE</sequence>
<evidence type="ECO:0000256" key="6">
    <source>
        <dbReference type="ARBA" id="ARBA00023316"/>
    </source>
</evidence>
<keyword evidence="3" id="KW-0133">Cell shape</keyword>
<dbReference type="Pfam" id="PF13480">
    <property type="entry name" value="Acetyltransf_6"/>
    <property type="match status" value="1"/>
</dbReference>
<dbReference type="PANTHER" id="PTHR36174">
    <property type="entry name" value="LIPID II:GLYCINE GLYCYLTRANSFERASE"/>
    <property type="match status" value="1"/>
</dbReference>
<organism evidence="9 10">
    <name type="scientific">Arcanobacterium bovis</name>
    <dbReference type="NCBI Taxonomy" id="2529275"/>
    <lineage>
        <taxon>Bacteria</taxon>
        <taxon>Bacillati</taxon>
        <taxon>Actinomycetota</taxon>
        <taxon>Actinomycetes</taxon>
        <taxon>Actinomycetales</taxon>
        <taxon>Actinomycetaceae</taxon>
        <taxon>Arcanobacterium</taxon>
    </lineage>
</organism>
<dbReference type="InterPro" id="IPR016181">
    <property type="entry name" value="Acyl_CoA_acyltransferase"/>
</dbReference>
<evidence type="ECO:0000313" key="9">
    <source>
        <dbReference type="EMBL" id="TBW21088.1"/>
    </source>
</evidence>
<comment type="similarity">
    <text evidence="1">Belongs to the FemABX family.</text>
</comment>
<feature type="region of interest" description="Disordered" evidence="7">
    <location>
        <begin position="95"/>
        <end position="127"/>
    </location>
</feature>
<dbReference type="SUPFAM" id="SSF55729">
    <property type="entry name" value="Acyl-CoA N-acyltransferases (Nat)"/>
    <property type="match status" value="1"/>
</dbReference>
<dbReference type="AlphaFoldDB" id="A0A4Q9UZA6"/>
<feature type="domain" description="BioF2-like acetyltransferase" evidence="8">
    <location>
        <begin position="199"/>
        <end position="328"/>
    </location>
</feature>
<dbReference type="GO" id="GO:0008360">
    <property type="term" value="P:regulation of cell shape"/>
    <property type="evidence" value="ECO:0007669"/>
    <property type="project" value="UniProtKB-KW"/>
</dbReference>
<keyword evidence="6" id="KW-0961">Cell wall biogenesis/degradation</keyword>
<gene>
    <name evidence="9" type="ORF">EZJ44_07225</name>
</gene>
<dbReference type="Proteomes" id="UP000293036">
    <property type="component" value="Unassembled WGS sequence"/>
</dbReference>
<evidence type="ECO:0000259" key="8">
    <source>
        <dbReference type="Pfam" id="PF13480"/>
    </source>
</evidence>
<keyword evidence="5" id="KW-0012">Acyltransferase</keyword>
<dbReference type="EMBL" id="SJDT01000005">
    <property type="protein sequence ID" value="TBW21088.1"/>
    <property type="molecule type" value="Genomic_DNA"/>
</dbReference>
<dbReference type="InterPro" id="IPR003447">
    <property type="entry name" value="FEMABX"/>
</dbReference>
<dbReference type="Gene3D" id="3.40.630.30">
    <property type="match status" value="1"/>
</dbReference>
<proteinExistence type="inferred from homology"/>
<evidence type="ECO:0000256" key="2">
    <source>
        <dbReference type="ARBA" id="ARBA00022679"/>
    </source>
</evidence>
<reference evidence="9 10" key="1">
    <citation type="submission" date="2019-02" db="EMBL/GenBank/DDBJ databases">
        <title>Arcanobacterium bovis sp. nov., isolated from the milk of a cow with mastitis.</title>
        <authorList>
            <person name="Sammra O."/>
            <person name="Foster G."/>
            <person name="Hassan A."/>
            <person name="Alssahen M."/>
            <person name="Laemmler C."/>
            <person name="Borowiak M."/>
            <person name="Malorny B."/>
            <person name="Abdulmawjood A."/>
        </authorList>
    </citation>
    <scope>NUCLEOTIDE SEQUENCE [LARGE SCALE GENOMIC DNA]</scope>
    <source>
        <strain evidence="9 10">C605018/01/1</strain>
    </source>
</reference>
<keyword evidence="2 9" id="KW-0808">Transferase</keyword>
<evidence type="ECO:0000256" key="4">
    <source>
        <dbReference type="ARBA" id="ARBA00022984"/>
    </source>
</evidence>
<protein>
    <submittedName>
        <fullName evidence="9">GNAT family N-acetyltransferase</fullName>
    </submittedName>
</protein>
<evidence type="ECO:0000256" key="1">
    <source>
        <dbReference type="ARBA" id="ARBA00009943"/>
    </source>
</evidence>
<comment type="caution">
    <text evidence="9">The sequence shown here is derived from an EMBL/GenBank/DDBJ whole genome shotgun (WGS) entry which is preliminary data.</text>
</comment>